<dbReference type="Pfam" id="PF18392">
    <property type="entry name" value="CSN7a_helixI"/>
    <property type="match status" value="1"/>
</dbReference>
<evidence type="ECO:0000256" key="2">
    <source>
        <dbReference type="ARBA" id="ARBA00004496"/>
    </source>
</evidence>
<feature type="domain" description="PCI" evidence="8">
    <location>
        <begin position="1"/>
        <end position="153"/>
    </location>
</feature>
<evidence type="ECO:0000256" key="4">
    <source>
        <dbReference type="ARBA" id="ARBA00022490"/>
    </source>
</evidence>
<dbReference type="PANTHER" id="PTHR15350:SF5">
    <property type="entry name" value="COP9 SIGNALOSOME COMPLEX SUBUNIT 7"/>
    <property type="match status" value="1"/>
</dbReference>
<dbReference type="Ensembl" id="ENSEBUT00000020945.1">
    <property type="protein sequence ID" value="ENSEBUP00000020369.1"/>
    <property type="gene ID" value="ENSEBUG00000012631.1"/>
</dbReference>
<evidence type="ECO:0000256" key="7">
    <source>
        <dbReference type="ARBA" id="ARBA00025037"/>
    </source>
</evidence>
<comment type="similarity">
    <text evidence="3">Belongs to the CSN7/EIF3M family. CSN7 subfamily.</text>
</comment>
<evidence type="ECO:0000256" key="5">
    <source>
        <dbReference type="ARBA" id="ARBA00022790"/>
    </source>
</evidence>
<dbReference type="Proteomes" id="UP000694388">
    <property type="component" value="Unplaced"/>
</dbReference>
<reference evidence="9" key="1">
    <citation type="submission" date="2025-08" db="UniProtKB">
        <authorList>
            <consortium name="Ensembl"/>
        </authorList>
    </citation>
    <scope>IDENTIFICATION</scope>
</reference>
<comment type="function">
    <text evidence="7">Component of the COP9 signalosome complex (CSN), a complex involved in various cellular and developmental processes. The CSN complex is an essential regulator of the ubiquitin (Ubl) conjugation pathway by mediating the deneddylation of the cullin subunits of SCF-type E3 ligase complexes, leading to decrease the Ubl ligase activity of SCF-type complexes such as SCF, CSA or DDB2. The complex is also involved in phosphorylation of p53/TP53, JUN, I-kappa-B-alpha/NFKBIA, ITPK1 and IRF8/ICSBP, possibly via its association with CK2 and PKD kinases. CSN-dependent phosphorylation of TP53 and JUN promotes and protects degradation by the Ubl system, respectively.</text>
</comment>
<evidence type="ECO:0000256" key="3">
    <source>
        <dbReference type="ARBA" id="ARBA00008482"/>
    </source>
</evidence>
<evidence type="ECO:0000256" key="6">
    <source>
        <dbReference type="ARBA" id="ARBA00023242"/>
    </source>
</evidence>
<dbReference type="InterPro" id="IPR045237">
    <property type="entry name" value="COPS7/eIF3m"/>
</dbReference>
<protein>
    <submittedName>
        <fullName evidence="9">COP9 signalosome subunit 7B</fullName>
    </submittedName>
</protein>
<evidence type="ECO:0000313" key="10">
    <source>
        <dbReference type="Proteomes" id="UP000694388"/>
    </source>
</evidence>
<dbReference type="AlphaFoldDB" id="A0A8C4WYL0"/>
<keyword evidence="5" id="KW-0736">Signalosome</keyword>
<evidence type="ECO:0000313" key="9">
    <source>
        <dbReference type="Ensembl" id="ENSEBUP00000020369.1"/>
    </source>
</evidence>
<sequence length="273" mass="29566">METKMLEGFLTQAREAQDGRLAEVLGQAMAAPGVYAFGELLQLSSVQALANGPHCKALELLNIFAYGTYKDYLERADSLPELSTAHKNKLRHLTLVSMASKSKCIPYSLLLSELQLSCLRELEDTIIAAVYADVVRGRLDQRRQRLEVEAALSRDLRPADVANIANTLRQWCEGCEAVVQGIEQQIVRANAYRDAQLSLRQQTENEVSNLRKTMKAAAAAQDADPSGGAGVSSEVGVSGGAVMCRDGVGVTADARTAAKKPSKVKGHFSKMSR</sequence>
<dbReference type="SMART" id="SM00088">
    <property type="entry name" value="PINT"/>
    <property type="match status" value="1"/>
</dbReference>
<dbReference type="GO" id="GO:0005737">
    <property type="term" value="C:cytoplasm"/>
    <property type="evidence" value="ECO:0007669"/>
    <property type="project" value="UniProtKB-SubCell"/>
</dbReference>
<evidence type="ECO:0000259" key="8">
    <source>
        <dbReference type="PROSITE" id="PS50250"/>
    </source>
</evidence>
<dbReference type="GO" id="GO:0010387">
    <property type="term" value="P:COP9 signalosome assembly"/>
    <property type="evidence" value="ECO:0007669"/>
    <property type="project" value="InterPro"/>
</dbReference>
<dbReference type="GeneTree" id="ENSGT00940000157155"/>
<keyword evidence="4" id="KW-0963">Cytoplasm</keyword>
<organism evidence="9 10">
    <name type="scientific">Eptatretus burgeri</name>
    <name type="common">Inshore hagfish</name>
    <dbReference type="NCBI Taxonomy" id="7764"/>
    <lineage>
        <taxon>Eukaryota</taxon>
        <taxon>Metazoa</taxon>
        <taxon>Chordata</taxon>
        <taxon>Craniata</taxon>
        <taxon>Vertebrata</taxon>
        <taxon>Cyclostomata</taxon>
        <taxon>Myxini</taxon>
        <taxon>Myxiniformes</taxon>
        <taxon>Myxinidae</taxon>
        <taxon>Eptatretinae</taxon>
        <taxon>Eptatretus</taxon>
    </lineage>
</organism>
<dbReference type="InterPro" id="IPR041481">
    <property type="entry name" value="CSN7_helixI"/>
</dbReference>
<reference evidence="9" key="2">
    <citation type="submission" date="2025-09" db="UniProtKB">
        <authorList>
            <consortium name="Ensembl"/>
        </authorList>
    </citation>
    <scope>IDENTIFICATION</scope>
</reference>
<dbReference type="PROSITE" id="PS50250">
    <property type="entry name" value="PCI"/>
    <property type="match status" value="1"/>
</dbReference>
<dbReference type="PANTHER" id="PTHR15350">
    <property type="entry name" value="COP9 SIGNALOSOME COMPLEX SUBUNIT 7/DENDRITIC CELL PROTEIN GA17"/>
    <property type="match status" value="1"/>
</dbReference>
<keyword evidence="6" id="KW-0539">Nucleus</keyword>
<accession>A0A8C4WYL0</accession>
<dbReference type="GO" id="GO:0008180">
    <property type="term" value="C:COP9 signalosome"/>
    <property type="evidence" value="ECO:0007669"/>
    <property type="project" value="UniProtKB-KW"/>
</dbReference>
<keyword evidence="10" id="KW-1185">Reference proteome</keyword>
<dbReference type="Pfam" id="PF01399">
    <property type="entry name" value="PCI"/>
    <property type="match status" value="1"/>
</dbReference>
<evidence type="ECO:0000256" key="1">
    <source>
        <dbReference type="ARBA" id="ARBA00004123"/>
    </source>
</evidence>
<comment type="subcellular location">
    <subcellularLocation>
        <location evidence="2">Cytoplasm</location>
    </subcellularLocation>
    <subcellularLocation>
        <location evidence="1">Nucleus</location>
    </subcellularLocation>
</comment>
<proteinExistence type="inferred from homology"/>
<name>A0A8C4WYL0_EPTBU</name>
<dbReference type="InterPro" id="IPR000717">
    <property type="entry name" value="PCI_dom"/>
</dbReference>